<dbReference type="Proteomes" id="UP000002301">
    <property type="component" value="Plasmid pOANT02"/>
</dbReference>
<keyword evidence="1" id="KW-0614">Plasmid</keyword>
<dbReference type="AlphaFoldDB" id="A6X7W5"/>
<gene>
    <name evidence="1" type="ordered locus">Oant_4729</name>
</gene>
<evidence type="ECO:0000313" key="2">
    <source>
        <dbReference type="Proteomes" id="UP000002301"/>
    </source>
</evidence>
<keyword evidence="2" id="KW-1185">Reference proteome</keyword>
<dbReference type="HOGENOM" id="CLU_1968289_0_0_5"/>
<organism evidence="1 2">
    <name type="scientific">Brucella anthropi (strain ATCC 49188 / DSM 6882 / CCUG 24695 / JCM 21032 / LMG 3331 / NBRC 15819 / NCTC 12168 / Alc 37)</name>
    <name type="common">Ochrobactrum anthropi</name>
    <dbReference type="NCBI Taxonomy" id="439375"/>
    <lineage>
        <taxon>Bacteria</taxon>
        <taxon>Pseudomonadati</taxon>
        <taxon>Pseudomonadota</taxon>
        <taxon>Alphaproteobacteria</taxon>
        <taxon>Hyphomicrobiales</taxon>
        <taxon>Brucellaceae</taxon>
        <taxon>Brucella/Ochrobactrum group</taxon>
        <taxon>Brucella</taxon>
    </lineage>
</organism>
<sequence>MVSSKGVLGRRSSTIDAAVCNEKEPGGGSGRVSLPGRLVWDLKSAGDVLPFTAVKKRPEISFLENDEGKYLGNVFVESVPVIDHMSRKPCPTSALTEATVRATITVRWPLSPFRRCFSDLASLNCPR</sequence>
<geneLocation type="plasmid" evidence="1 2">
    <name>pOANT02</name>
</geneLocation>
<dbReference type="EMBL" id="CP000761">
    <property type="protein sequence ID" value="ABS17319.1"/>
    <property type="molecule type" value="Genomic_DNA"/>
</dbReference>
<protein>
    <submittedName>
        <fullName evidence="1">Uncharacterized protein</fullName>
    </submittedName>
</protein>
<dbReference type="KEGG" id="oan:Oant_4729"/>
<name>A6X7W5_BRUA4</name>
<accession>A6X7W5</accession>
<reference evidence="1 2" key="1">
    <citation type="journal article" date="2011" name="J. Bacteriol.">
        <title>Genome of Ochrobactrum anthropi ATCC 49188 T, a versatile opportunistic pathogen and symbiont of several eukaryotic hosts.</title>
        <authorList>
            <person name="Chain P.S."/>
            <person name="Lang D.M."/>
            <person name="Comerci D.J."/>
            <person name="Malfatti S.A."/>
            <person name="Vergez L.M."/>
            <person name="Shin M."/>
            <person name="Ugalde R.A."/>
            <person name="Garcia E."/>
            <person name="Tolmasky M.E."/>
        </authorList>
    </citation>
    <scope>NUCLEOTIDE SEQUENCE [LARGE SCALE GENOMIC DNA]</scope>
    <source>
        <strain evidence="2">ATCC 49188 / DSM 6882 / CCUG 24695 / JCM 21032 / LMG 3331 / NBRC 15819 / NCTC 12168 / Alc 37</strain>
    </source>
</reference>
<proteinExistence type="predicted"/>
<evidence type="ECO:0000313" key="1">
    <source>
        <dbReference type="EMBL" id="ABS17319.1"/>
    </source>
</evidence>